<evidence type="ECO:0000256" key="1">
    <source>
        <dbReference type="SAM" id="MobiDB-lite"/>
    </source>
</evidence>
<feature type="compositionally biased region" description="Low complexity" evidence="1">
    <location>
        <begin position="185"/>
        <end position="199"/>
    </location>
</feature>
<dbReference type="EnsemblMetazoa" id="GPPI034202-RA">
    <property type="protein sequence ID" value="GPPI034202-PA"/>
    <property type="gene ID" value="GPPI034202"/>
</dbReference>
<feature type="compositionally biased region" description="Low complexity" evidence="1">
    <location>
        <begin position="147"/>
        <end position="164"/>
    </location>
</feature>
<dbReference type="VEuPathDB" id="VectorBase:GPPI034202"/>
<feature type="compositionally biased region" description="Gly residues" evidence="1">
    <location>
        <begin position="165"/>
        <end position="177"/>
    </location>
</feature>
<feature type="region of interest" description="Disordered" evidence="1">
    <location>
        <begin position="129"/>
        <end position="216"/>
    </location>
</feature>
<name>A0A1B0BLV1_9MUSC</name>
<dbReference type="AlphaFoldDB" id="A0A1B0BLV1"/>
<dbReference type="PROSITE" id="PS51257">
    <property type="entry name" value="PROKAR_LIPOPROTEIN"/>
    <property type="match status" value="1"/>
</dbReference>
<dbReference type="STRING" id="67801.A0A1B0BLV1"/>
<sequence length="237" mass="25755">MKMSAKKTLKASSCVFRPTPHINVPYFLVACSVDVCIRELYTKICGGSRQRFRSLYYELEGVAINFNVIYNFLLQKLTVMPFSASVTTTCTNREKLPDSVKTTTAAIAKTIKFRKQSLCVYGPDDVLSETNTSRGQSPYPPTHGQNSGSYPSSPQQAQQQQQQQSGGGNSGSGGSSAGGPPPPQSSNQGTTPSQYSPYPQRYPTPPGPATGPNHRTAYSTHQVHKILNKISGLHMFT</sequence>
<accession>A0A1B0BLV1</accession>
<feature type="compositionally biased region" description="Pro residues" evidence="1">
    <location>
        <begin position="200"/>
        <end position="209"/>
    </location>
</feature>
<organism evidence="2 3">
    <name type="scientific">Glossina palpalis gambiensis</name>
    <dbReference type="NCBI Taxonomy" id="67801"/>
    <lineage>
        <taxon>Eukaryota</taxon>
        <taxon>Metazoa</taxon>
        <taxon>Ecdysozoa</taxon>
        <taxon>Arthropoda</taxon>
        <taxon>Hexapoda</taxon>
        <taxon>Insecta</taxon>
        <taxon>Pterygota</taxon>
        <taxon>Neoptera</taxon>
        <taxon>Endopterygota</taxon>
        <taxon>Diptera</taxon>
        <taxon>Brachycera</taxon>
        <taxon>Muscomorpha</taxon>
        <taxon>Hippoboscoidea</taxon>
        <taxon>Glossinidae</taxon>
        <taxon>Glossina</taxon>
    </lineage>
</organism>
<dbReference type="EMBL" id="JXJN01016569">
    <property type="status" value="NOT_ANNOTATED_CDS"/>
    <property type="molecule type" value="Genomic_DNA"/>
</dbReference>
<proteinExistence type="predicted"/>
<evidence type="ECO:0000313" key="3">
    <source>
        <dbReference type="Proteomes" id="UP000092460"/>
    </source>
</evidence>
<dbReference type="Proteomes" id="UP000092460">
    <property type="component" value="Unassembled WGS sequence"/>
</dbReference>
<dbReference type="EMBL" id="JXJN01016568">
    <property type="status" value="NOT_ANNOTATED_CDS"/>
    <property type="molecule type" value="Genomic_DNA"/>
</dbReference>
<reference evidence="2" key="2">
    <citation type="submission" date="2020-05" db="UniProtKB">
        <authorList>
            <consortium name="EnsemblMetazoa"/>
        </authorList>
    </citation>
    <scope>IDENTIFICATION</scope>
    <source>
        <strain evidence="2">IAEA</strain>
    </source>
</reference>
<reference evidence="3" key="1">
    <citation type="submission" date="2015-01" db="EMBL/GenBank/DDBJ databases">
        <authorList>
            <person name="Aksoy S."/>
            <person name="Warren W."/>
            <person name="Wilson R.K."/>
        </authorList>
    </citation>
    <scope>NUCLEOTIDE SEQUENCE [LARGE SCALE GENOMIC DNA]</scope>
    <source>
        <strain evidence="3">IAEA</strain>
    </source>
</reference>
<protein>
    <submittedName>
        <fullName evidence="2">Uncharacterized protein</fullName>
    </submittedName>
</protein>
<evidence type="ECO:0000313" key="2">
    <source>
        <dbReference type="EnsemblMetazoa" id="GPPI034202-PA"/>
    </source>
</evidence>
<keyword evidence="3" id="KW-1185">Reference proteome</keyword>